<comment type="catalytic activity">
    <reaction evidence="1 9">
        <text>N-(5-phospho-beta-D-ribosyl)anthranilate = 1-(2-carboxyphenylamino)-1-deoxy-D-ribulose 5-phosphate</text>
        <dbReference type="Rhea" id="RHEA:21540"/>
        <dbReference type="ChEBI" id="CHEBI:18277"/>
        <dbReference type="ChEBI" id="CHEBI:58613"/>
        <dbReference type="EC" id="5.3.1.24"/>
    </reaction>
</comment>
<comment type="similarity">
    <text evidence="9">Belongs to the TrpF family.</text>
</comment>
<name>A0ABS8CAX4_9BURK</name>
<dbReference type="GO" id="GO:0004640">
    <property type="term" value="F:phosphoribosylanthranilate isomerase activity"/>
    <property type="evidence" value="ECO:0007669"/>
    <property type="project" value="UniProtKB-EC"/>
</dbReference>
<gene>
    <name evidence="9" type="primary">trpF</name>
    <name evidence="11" type="ORF">H0484_04450</name>
</gene>
<evidence type="ECO:0000256" key="8">
    <source>
        <dbReference type="ARBA" id="ARBA00023235"/>
    </source>
</evidence>
<evidence type="ECO:0000256" key="1">
    <source>
        <dbReference type="ARBA" id="ARBA00001164"/>
    </source>
</evidence>
<dbReference type="HAMAP" id="MF_00135">
    <property type="entry name" value="PRAI"/>
    <property type="match status" value="1"/>
</dbReference>
<comment type="pathway">
    <text evidence="2 9">Amino-acid biosynthesis; L-tryptophan biosynthesis; L-tryptophan from chorismate: step 3/5.</text>
</comment>
<evidence type="ECO:0000256" key="5">
    <source>
        <dbReference type="ARBA" id="ARBA00022605"/>
    </source>
</evidence>
<protein>
    <recommendedName>
        <fullName evidence="4 9">N-(5'-phosphoribosyl)anthranilate isomerase</fullName>
        <shortName evidence="9">PRAI</shortName>
        <ecNumber evidence="3 9">5.3.1.24</ecNumber>
    </recommendedName>
</protein>
<evidence type="ECO:0000256" key="7">
    <source>
        <dbReference type="ARBA" id="ARBA00023141"/>
    </source>
</evidence>
<evidence type="ECO:0000259" key="10">
    <source>
        <dbReference type="Pfam" id="PF00697"/>
    </source>
</evidence>
<proteinExistence type="inferred from homology"/>
<keyword evidence="5 9" id="KW-0028">Amino-acid biosynthesis</keyword>
<keyword evidence="8 9" id="KW-0413">Isomerase</keyword>
<organism evidence="11 12">
    <name type="scientific">Mesopusillimonas faecipullorum</name>
    <dbReference type="NCBI Taxonomy" id="2755040"/>
    <lineage>
        <taxon>Bacteria</taxon>
        <taxon>Pseudomonadati</taxon>
        <taxon>Pseudomonadota</taxon>
        <taxon>Betaproteobacteria</taxon>
        <taxon>Burkholderiales</taxon>
        <taxon>Alcaligenaceae</taxon>
        <taxon>Mesopusillimonas</taxon>
    </lineage>
</organism>
<feature type="domain" description="N-(5'phosphoribosyl) anthranilate isomerase (PRAI)" evidence="10">
    <location>
        <begin position="5"/>
        <end position="208"/>
    </location>
</feature>
<dbReference type="EC" id="5.3.1.24" evidence="3 9"/>
<dbReference type="NCBIfam" id="NF002299">
    <property type="entry name" value="PRK01222.1-6"/>
    <property type="match status" value="1"/>
</dbReference>
<keyword evidence="7 9" id="KW-0057">Aromatic amino acid biosynthesis</keyword>
<dbReference type="SUPFAM" id="SSF51366">
    <property type="entry name" value="Ribulose-phoshate binding barrel"/>
    <property type="match status" value="1"/>
</dbReference>
<reference evidence="11 12" key="1">
    <citation type="submission" date="2020-07" db="EMBL/GenBank/DDBJ databases">
        <title>Pusillimonas sp. nov., isolated from poultry manure in Taiwan.</title>
        <authorList>
            <person name="Lin S.-Y."/>
            <person name="Tang Y.-S."/>
            <person name="Young C.-C."/>
        </authorList>
    </citation>
    <scope>NUCLEOTIDE SEQUENCE [LARGE SCALE GENOMIC DNA]</scope>
    <source>
        <strain evidence="11 12">CC-YST705</strain>
    </source>
</reference>
<evidence type="ECO:0000256" key="9">
    <source>
        <dbReference type="HAMAP-Rule" id="MF_00135"/>
    </source>
</evidence>
<evidence type="ECO:0000256" key="6">
    <source>
        <dbReference type="ARBA" id="ARBA00022822"/>
    </source>
</evidence>
<sequence>MRTRVKICGLTREDDIRAACTLGADAIGMVFYPPSPRHLTIERAARLRREVPVLVSMVALFVNPSEAEVREVIQQLHPNVLQFHGEETVEFCEQFGLPYFKAFRAGGPGMETAQALAQACQGFASAAAWLFDSYSTGYGGSGLSFDPALLDEVLALKDTPPLIMSGGLQTVTVGGVIRHLHPYAVDVSSGVEESKGIKSVEKIAAFLRAVREADGARMG</sequence>
<dbReference type="Gene3D" id="3.20.20.70">
    <property type="entry name" value="Aldolase class I"/>
    <property type="match status" value="1"/>
</dbReference>
<dbReference type="Proteomes" id="UP000776983">
    <property type="component" value="Unassembled WGS sequence"/>
</dbReference>
<keyword evidence="12" id="KW-1185">Reference proteome</keyword>
<dbReference type="PANTHER" id="PTHR42894">
    <property type="entry name" value="N-(5'-PHOSPHORIBOSYL)ANTHRANILATE ISOMERASE"/>
    <property type="match status" value="1"/>
</dbReference>
<accession>A0ABS8CAX4</accession>
<evidence type="ECO:0000256" key="3">
    <source>
        <dbReference type="ARBA" id="ARBA00012572"/>
    </source>
</evidence>
<evidence type="ECO:0000313" key="11">
    <source>
        <dbReference type="EMBL" id="MCB5363004.1"/>
    </source>
</evidence>
<keyword evidence="6 9" id="KW-0822">Tryptophan biosynthesis</keyword>
<dbReference type="RefSeq" id="WP_226953247.1">
    <property type="nucleotide sequence ID" value="NZ_JACDXW010000002.1"/>
</dbReference>
<dbReference type="InterPro" id="IPR011060">
    <property type="entry name" value="RibuloseP-bd_barrel"/>
</dbReference>
<evidence type="ECO:0000313" key="12">
    <source>
        <dbReference type="Proteomes" id="UP000776983"/>
    </source>
</evidence>
<dbReference type="CDD" id="cd00405">
    <property type="entry name" value="PRAI"/>
    <property type="match status" value="1"/>
</dbReference>
<evidence type="ECO:0000256" key="4">
    <source>
        <dbReference type="ARBA" id="ARBA00022272"/>
    </source>
</evidence>
<dbReference type="InterPro" id="IPR001240">
    <property type="entry name" value="PRAI_dom"/>
</dbReference>
<dbReference type="InterPro" id="IPR013785">
    <property type="entry name" value="Aldolase_TIM"/>
</dbReference>
<dbReference type="Pfam" id="PF00697">
    <property type="entry name" value="PRAI"/>
    <property type="match status" value="1"/>
</dbReference>
<evidence type="ECO:0000256" key="2">
    <source>
        <dbReference type="ARBA" id="ARBA00004664"/>
    </source>
</evidence>
<comment type="caution">
    <text evidence="11">The sequence shown here is derived from an EMBL/GenBank/DDBJ whole genome shotgun (WGS) entry which is preliminary data.</text>
</comment>
<dbReference type="InterPro" id="IPR044643">
    <property type="entry name" value="TrpF_fam"/>
</dbReference>
<dbReference type="EMBL" id="JACDXW010000002">
    <property type="protein sequence ID" value="MCB5363004.1"/>
    <property type="molecule type" value="Genomic_DNA"/>
</dbReference>
<dbReference type="NCBIfam" id="NF002298">
    <property type="entry name" value="PRK01222.1-4"/>
    <property type="match status" value="1"/>
</dbReference>
<dbReference type="PANTHER" id="PTHR42894:SF1">
    <property type="entry name" value="N-(5'-PHOSPHORIBOSYL)ANTHRANILATE ISOMERASE"/>
    <property type="match status" value="1"/>
</dbReference>